<reference evidence="2 3" key="1">
    <citation type="submission" date="2023-04" db="EMBL/GenBank/DDBJ databases">
        <title>Clostridium tannerae sp. nov., isolated from the fecal material of an alpaca.</title>
        <authorList>
            <person name="Miller S."/>
            <person name="Hendry M."/>
            <person name="King J."/>
            <person name="Sankaranarayanan K."/>
            <person name="Lawson P.A."/>
        </authorList>
    </citation>
    <scope>NUCLEOTIDE SEQUENCE [LARGE SCALE GENOMIC DNA]</scope>
    <source>
        <strain evidence="2 3">A1-XYC3</strain>
    </source>
</reference>
<comment type="caution">
    <text evidence="2">The sequence shown here is derived from an EMBL/GenBank/DDBJ whole genome shotgun (WGS) entry which is preliminary data.</text>
</comment>
<dbReference type="Proteomes" id="UP001281656">
    <property type="component" value="Unassembled WGS sequence"/>
</dbReference>
<sequence>MNNNEEKLTLDEKVQLILDEMEMVYKNDKRPWVIGYSGGKDSTAVVQLAFMMLQRLPKDQINKDVYVVSSDTLIENPIMLGFLKMNSDSITKMGGEEHLNLRIKAQMVHPDYDNSFWANIIGKGLPTPTSIRFRWCTEKLKIKPSNKFIEEKVDENGEVIVLLGVRKAESIARRIRIENRQIDGYLLTPHATINNTYVYNPIVDLSTDEVWSILLRNNGVSPWGGNNNELFSLYMGSDGGECPFTVTSNKGEIDTPSCGNSRFGCWICTVVQKDKSLTGFIESGETWLQPLLNFKEWLLNIRNRHEYRAQYRRDGNHYYRKVYLDNIPVDERKNIIQESIYTDNDNKKFINFKYKDPNFPILSDSLYFDENGRFVDKEKFKLYLELLPLEPGLNKLDTNKILKDDKGEYVNVLGYGPFTFQARQIILRRLLELEKEMKEQEGIEFDLITKEELKAIDDIWEDEEDLSRNTLTKIYFDVYSEKLPWHDFKKPLLEEVAIDKINSICERKGISKDLLVKLLVETDKQKFYSNKSNLIKAIDKTLNQKHLYKDIYEAVEYDN</sequence>
<dbReference type="InterPro" id="IPR014729">
    <property type="entry name" value="Rossmann-like_a/b/a_fold"/>
</dbReference>
<keyword evidence="3" id="KW-1185">Reference proteome</keyword>
<dbReference type="InterPro" id="IPR050128">
    <property type="entry name" value="Sulfate_adenylyltrnsfr_sub2"/>
</dbReference>
<dbReference type="PANTHER" id="PTHR43196:SF2">
    <property type="entry name" value="PHOSPHOADENOSINE PHOSPHOSULFATE REDUCTASE"/>
    <property type="match status" value="1"/>
</dbReference>
<protein>
    <submittedName>
        <fullName evidence="2">DNA phosphorothioation system sulfurtransferase DndC</fullName>
    </submittedName>
</protein>
<evidence type="ECO:0000313" key="2">
    <source>
        <dbReference type="EMBL" id="MDW8801466.1"/>
    </source>
</evidence>
<accession>A0ABU4JTN5</accession>
<dbReference type="SUPFAM" id="SSF52402">
    <property type="entry name" value="Adenine nucleotide alpha hydrolases-like"/>
    <property type="match status" value="1"/>
</dbReference>
<feature type="domain" description="Phosphoadenosine phosphosulphate reductase" evidence="1">
    <location>
        <begin position="33"/>
        <end position="218"/>
    </location>
</feature>
<dbReference type="RefSeq" id="WP_318798046.1">
    <property type="nucleotide sequence ID" value="NZ_JARUJP010000010.1"/>
</dbReference>
<dbReference type="InterPro" id="IPR017598">
    <property type="entry name" value="SulphurTrfase_DndC"/>
</dbReference>
<dbReference type="Gene3D" id="3.40.50.620">
    <property type="entry name" value="HUPs"/>
    <property type="match status" value="1"/>
</dbReference>
<evidence type="ECO:0000259" key="1">
    <source>
        <dbReference type="Pfam" id="PF01507"/>
    </source>
</evidence>
<proteinExistence type="predicted"/>
<gene>
    <name evidence="2" type="primary">dndC</name>
    <name evidence="2" type="ORF">P8V03_09895</name>
</gene>
<dbReference type="InterPro" id="IPR002500">
    <property type="entry name" value="PAPS_reduct_dom"/>
</dbReference>
<dbReference type="NCBIfam" id="NF005316">
    <property type="entry name" value="PRK06850.1"/>
    <property type="match status" value="1"/>
</dbReference>
<dbReference type="Pfam" id="PF01507">
    <property type="entry name" value="PAPS_reduct"/>
    <property type="match status" value="1"/>
</dbReference>
<dbReference type="NCBIfam" id="TIGR03183">
    <property type="entry name" value="DNA_S_dndC"/>
    <property type="match status" value="1"/>
</dbReference>
<evidence type="ECO:0000313" key="3">
    <source>
        <dbReference type="Proteomes" id="UP001281656"/>
    </source>
</evidence>
<name>A0ABU4JTN5_9CLOT</name>
<dbReference type="PANTHER" id="PTHR43196">
    <property type="entry name" value="SULFATE ADENYLYLTRANSFERASE SUBUNIT 2"/>
    <property type="match status" value="1"/>
</dbReference>
<organism evidence="2 3">
    <name type="scientific">Clostridium tanneri</name>
    <dbReference type="NCBI Taxonomy" id="3037988"/>
    <lineage>
        <taxon>Bacteria</taxon>
        <taxon>Bacillati</taxon>
        <taxon>Bacillota</taxon>
        <taxon>Clostridia</taxon>
        <taxon>Eubacteriales</taxon>
        <taxon>Clostridiaceae</taxon>
        <taxon>Clostridium</taxon>
    </lineage>
</organism>
<dbReference type="EMBL" id="JARUJP010000010">
    <property type="protein sequence ID" value="MDW8801466.1"/>
    <property type="molecule type" value="Genomic_DNA"/>
</dbReference>